<evidence type="ECO:0000313" key="3">
    <source>
        <dbReference type="EMBL" id="EXJ73366.1"/>
    </source>
</evidence>
<dbReference type="PANTHER" id="PTHR10039:SF5">
    <property type="entry name" value="NACHT DOMAIN-CONTAINING PROTEIN"/>
    <property type="match status" value="1"/>
</dbReference>
<dbReference type="Gene3D" id="3.40.50.300">
    <property type="entry name" value="P-loop containing nucleotide triphosphate hydrolases"/>
    <property type="match status" value="1"/>
</dbReference>
<dbReference type="AlphaFoldDB" id="W9X8Z0"/>
<dbReference type="Pfam" id="PF24883">
    <property type="entry name" value="NPHP3_N"/>
    <property type="match status" value="1"/>
</dbReference>
<dbReference type="SUPFAM" id="SSF52540">
    <property type="entry name" value="P-loop containing nucleoside triphosphate hydrolases"/>
    <property type="match status" value="1"/>
</dbReference>
<evidence type="ECO:0000259" key="2">
    <source>
        <dbReference type="Pfam" id="PF24883"/>
    </source>
</evidence>
<dbReference type="InterPro" id="IPR056884">
    <property type="entry name" value="NPHP3-like_N"/>
</dbReference>
<dbReference type="RefSeq" id="XP_007741929.1">
    <property type="nucleotide sequence ID" value="XM_007743739.1"/>
</dbReference>
<accession>W9X8Z0</accession>
<dbReference type="eggNOG" id="KOG4177">
    <property type="taxonomic scope" value="Eukaryota"/>
</dbReference>
<sequence length="636" mass="71892">MNYQIEEIASLQADGSEEARKTQRSLEIKSRQNYQDACARCLRSLSFSEMGAREASIEQPLRDTCQWIYSTAAYCSWDAKTTNLLWIKGNPGSGKSTLMKGLRARRSQAASASSTLFLQFFFNARGAIFEKTPTGLYLALMYSLLLQSPILKCEFLPRFLEKEFYSDTSKVAWRTAEIESIFHSMITQKQSHGIEILIDALDECKEDEVRAIIRKFERSIDNARQSCAPLSVCWSSRHYPTISMLSTHGVEVSMEQYNGSDIKHFVKCELPARLDPLLLSIQDEIISRANGVFLWAVLVSRKMLKTIDQGKNKRQLRELLESIPVELDDLFDEIFRKIGSATQGHKELALACFRTLVAAGSDPARAQEQYLPSWDGGLLEILHSSWEPSVDLYHPSYMMEYAFKHFKCVGYPPSIDFKESSRLFLTELCQRATINYMKMCLNCPAGSFREFNDTILIIAANPSVFGITTADLTGLVTIICNLSVSSLILERNWGIILSKWTYDNTHHGAPRTRLDFVTVFCLVPGKDPASEAGVLVNGYFRPLKTRTMIDQALQKLGALGVSRVIAVQWSLWTEDPRQFLQRFTGEDCSRPPQQTSHWEILETLIGCPSTKFCGKHWSRTLSIDFAVASSFVSCSN</sequence>
<keyword evidence="1" id="KW-0677">Repeat</keyword>
<dbReference type="OrthoDB" id="4137835at2759"/>
<dbReference type="EMBL" id="AMGX01000004">
    <property type="protein sequence ID" value="EXJ73366.1"/>
    <property type="molecule type" value="Genomic_DNA"/>
</dbReference>
<keyword evidence="4" id="KW-1185">Reference proteome</keyword>
<dbReference type="Proteomes" id="UP000019471">
    <property type="component" value="Unassembled WGS sequence"/>
</dbReference>
<proteinExistence type="predicted"/>
<name>W9X8Z0_9EURO</name>
<dbReference type="PANTHER" id="PTHR10039">
    <property type="entry name" value="AMELOGENIN"/>
    <property type="match status" value="1"/>
</dbReference>
<reference evidence="3 4" key="1">
    <citation type="submission" date="2013-03" db="EMBL/GenBank/DDBJ databases">
        <title>The Genome Sequence of Cladophialophora psammophila CBS 110553.</title>
        <authorList>
            <consortium name="The Broad Institute Genomics Platform"/>
            <person name="Cuomo C."/>
            <person name="de Hoog S."/>
            <person name="Gorbushina A."/>
            <person name="Walker B."/>
            <person name="Young S.K."/>
            <person name="Zeng Q."/>
            <person name="Gargeya S."/>
            <person name="Fitzgerald M."/>
            <person name="Haas B."/>
            <person name="Abouelleil A."/>
            <person name="Allen A.W."/>
            <person name="Alvarado L."/>
            <person name="Arachchi H.M."/>
            <person name="Berlin A.M."/>
            <person name="Chapman S.B."/>
            <person name="Gainer-Dewar J."/>
            <person name="Goldberg J."/>
            <person name="Griggs A."/>
            <person name="Gujja S."/>
            <person name="Hansen M."/>
            <person name="Howarth C."/>
            <person name="Imamovic A."/>
            <person name="Ireland A."/>
            <person name="Larimer J."/>
            <person name="McCowan C."/>
            <person name="Murphy C."/>
            <person name="Pearson M."/>
            <person name="Poon T.W."/>
            <person name="Priest M."/>
            <person name="Roberts A."/>
            <person name="Saif S."/>
            <person name="Shea T."/>
            <person name="Sisk P."/>
            <person name="Sykes S."/>
            <person name="Wortman J."/>
            <person name="Nusbaum C."/>
            <person name="Birren B."/>
        </authorList>
    </citation>
    <scope>NUCLEOTIDE SEQUENCE [LARGE SCALE GENOMIC DNA]</scope>
    <source>
        <strain evidence="3 4">CBS 110553</strain>
    </source>
</reference>
<gene>
    <name evidence="3" type="ORF">A1O5_03126</name>
</gene>
<organism evidence="3 4">
    <name type="scientific">Cladophialophora psammophila CBS 110553</name>
    <dbReference type="NCBI Taxonomy" id="1182543"/>
    <lineage>
        <taxon>Eukaryota</taxon>
        <taxon>Fungi</taxon>
        <taxon>Dikarya</taxon>
        <taxon>Ascomycota</taxon>
        <taxon>Pezizomycotina</taxon>
        <taxon>Eurotiomycetes</taxon>
        <taxon>Chaetothyriomycetidae</taxon>
        <taxon>Chaetothyriales</taxon>
        <taxon>Herpotrichiellaceae</taxon>
        <taxon>Cladophialophora</taxon>
    </lineage>
</organism>
<dbReference type="GeneID" id="19187856"/>
<feature type="domain" description="Nephrocystin 3-like N-terminal" evidence="2">
    <location>
        <begin position="63"/>
        <end position="237"/>
    </location>
</feature>
<comment type="caution">
    <text evidence="3">The sequence shown here is derived from an EMBL/GenBank/DDBJ whole genome shotgun (WGS) entry which is preliminary data.</text>
</comment>
<dbReference type="InterPro" id="IPR027417">
    <property type="entry name" value="P-loop_NTPase"/>
</dbReference>
<evidence type="ECO:0000256" key="1">
    <source>
        <dbReference type="ARBA" id="ARBA00022737"/>
    </source>
</evidence>
<dbReference type="HOGENOM" id="CLU_430203_0_0_1"/>
<protein>
    <recommendedName>
        <fullName evidence="2">Nephrocystin 3-like N-terminal domain-containing protein</fullName>
    </recommendedName>
</protein>
<evidence type="ECO:0000313" key="4">
    <source>
        <dbReference type="Proteomes" id="UP000019471"/>
    </source>
</evidence>